<accession>A0A444J0R0</accession>
<sequence>MIIERSTGLCPVEIKSGWTLKEDAFAGLRKWLQLAGQDAEYPCLCYSGEEGYERSGVTVVPWRRVSELNI</sequence>
<organism evidence="1 2">
    <name type="scientific">Candidatus Electrothrix aarhusensis</name>
    <dbReference type="NCBI Taxonomy" id="1859131"/>
    <lineage>
        <taxon>Bacteria</taxon>
        <taxon>Pseudomonadati</taxon>
        <taxon>Thermodesulfobacteriota</taxon>
        <taxon>Desulfobulbia</taxon>
        <taxon>Desulfobulbales</taxon>
        <taxon>Desulfobulbaceae</taxon>
        <taxon>Candidatus Electrothrix</taxon>
    </lineage>
</organism>
<name>A0A444J0R0_9BACT</name>
<comment type="caution">
    <text evidence="1">The sequence shown here is derived from an EMBL/GenBank/DDBJ whole genome shotgun (WGS) entry which is preliminary data.</text>
</comment>
<gene>
    <name evidence="1" type="ORF">H206_03629</name>
</gene>
<keyword evidence="2" id="KW-1185">Reference proteome</keyword>
<dbReference type="Proteomes" id="UP000287853">
    <property type="component" value="Unassembled WGS sequence"/>
</dbReference>
<reference evidence="1 2" key="1">
    <citation type="submission" date="2017-01" db="EMBL/GenBank/DDBJ databases">
        <title>The cable genome- insights into the physiology and evolution of filamentous bacteria capable of sulfide oxidation via long distance electron transfer.</title>
        <authorList>
            <person name="Schreiber L."/>
            <person name="Bjerg J.T."/>
            <person name="Boggild A."/>
            <person name="Van De Vossenberg J."/>
            <person name="Meysman F."/>
            <person name="Nielsen L.P."/>
            <person name="Schramm A."/>
            <person name="Kjeldsen K.U."/>
        </authorList>
    </citation>
    <scope>NUCLEOTIDE SEQUENCE [LARGE SCALE GENOMIC DNA]</scope>
    <source>
        <strain evidence="1">MCF</strain>
    </source>
</reference>
<dbReference type="EMBL" id="MTKO01000053">
    <property type="protein sequence ID" value="RWX46721.1"/>
    <property type="molecule type" value="Genomic_DNA"/>
</dbReference>
<evidence type="ECO:0008006" key="3">
    <source>
        <dbReference type="Google" id="ProtNLM"/>
    </source>
</evidence>
<evidence type="ECO:0000313" key="2">
    <source>
        <dbReference type="Proteomes" id="UP000287853"/>
    </source>
</evidence>
<protein>
    <recommendedName>
        <fullName evidence="3">DUF4143 domain-containing protein</fullName>
    </recommendedName>
</protein>
<proteinExistence type="predicted"/>
<evidence type="ECO:0000313" key="1">
    <source>
        <dbReference type="EMBL" id="RWX46721.1"/>
    </source>
</evidence>
<dbReference type="AlphaFoldDB" id="A0A444J0R0"/>